<sequence>MSKNRGFYLLGSEDTIWGTNRPSSGQVLCVFLHKHLNLKKERADSARVVVEEVLVFRDKARIHTQRQDKILAKVQALHDRWKGLKKNQGLKAQTQRTN</sequence>
<proteinExistence type="predicted"/>
<comment type="caution">
    <text evidence="1">The sequence shown here is derived from an EMBL/GenBank/DDBJ whole genome shotgun (WGS) entry which is preliminary data.</text>
</comment>
<evidence type="ECO:0000313" key="2">
    <source>
        <dbReference type="Proteomes" id="UP000770661"/>
    </source>
</evidence>
<name>A0A8J5CQ41_CHIOP</name>
<protein>
    <submittedName>
        <fullName evidence="1">Uncharacterized protein</fullName>
    </submittedName>
</protein>
<keyword evidence="2" id="KW-1185">Reference proteome</keyword>
<dbReference type="OrthoDB" id="6619148at2759"/>
<reference evidence="1" key="1">
    <citation type="submission" date="2020-07" db="EMBL/GenBank/DDBJ databases">
        <title>The High-quality genome of the commercially important snow crab, Chionoecetes opilio.</title>
        <authorList>
            <person name="Jeong J.-H."/>
            <person name="Ryu S."/>
        </authorList>
    </citation>
    <scope>NUCLEOTIDE SEQUENCE</scope>
    <source>
        <strain evidence="1">MADBK_172401_WGS</strain>
        <tissue evidence="1">Digestive gland</tissue>
    </source>
</reference>
<evidence type="ECO:0000313" key="1">
    <source>
        <dbReference type="EMBL" id="KAG0718429.1"/>
    </source>
</evidence>
<dbReference type="AlphaFoldDB" id="A0A8J5CQ41"/>
<dbReference type="Proteomes" id="UP000770661">
    <property type="component" value="Unassembled WGS sequence"/>
</dbReference>
<accession>A0A8J5CQ41</accession>
<organism evidence="1 2">
    <name type="scientific">Chionoecetes opilio</name>
    <name type="common">Atlantic snow crab</name>
    <name type="synonym">Cancer opilio</name>
    <dbReference type="NCBI Taxonomy" id="41210"/>
    <lineage>
        <taxon>Eukaryota</taxon>
        <taxon>Metazoa</taxon>
        <taxon>Ecdysozoa</taxon>
        <taxon>Arthropoda</taxon>
        <taxon>Crustacea</taxon>
        <taxon>Multicrustacea</taxon>
        <taxon>Malacostraca</taxon>
        <taxon>Eumalacostraca</taxon>
        <taxon>Eucarida</taxon>
        <taxon>Decapoda</taxon>
        <taxon>Pleocyemata</taxon>
        <taxon>Brachyura</taxon>
        <taxon>Eubrachyura</taxon>
        <taxon>Majoidea</taxon>
        <taxon>Majidae</taxon>
        <taxon>Chionoecetes</taxon>
    </lineage>
</organism>
<gene>
    <name evidence="1" type="ORF">GWK47_052441</name>
</gene>
<dbReference type="EMBL" id="JACEEZ010016085">
    <property type="protein sequence ID" value="KAG0718429.1"/>
    <property type="molecule type" value="Genomic_DNA"/>
</dbReference>